<dbReference type="PANTHER" id="PTHR13213">
    <property type="entry name" value="MYB-BINDING PROTEIN 1A FAMILY MEMBER"/>
    <property type="match status" value="1"/>
</dbReference>
<dbReference type="AlphaFoldDB" id="A0A177AIK2"/>
<keyword evidence="3" id="KW-0539">Nucleus</keyword>
<keyword evidence="5" id="KW-0808">Transferase</keyword>
<feature type="region of interest" description="Disordered" evidence="4">
    <location>
        <begin position="1"/>
        <end position="44"/>
    </location>
</feature>
<dbReference type="eggNOG" id="KOG1926">
    <property type="taxonomic scope" value="Eukaryota"/>
</dbReference>
<reference evidence="5" key="1">
    <citation type="submission" date="2016-03" db="EMBL/GenBank/DDBJ databases">
        <title>Updated assembly of Pseudogymnoascus destructans, the fungus causing white-nose syndrome of bats.</title>
        <authorList>
            <person name="Palmer J.M."/>
            <person name="Drees K.P."/>
            <person name="Foster J.T."/>
            <person name="Lindner D.L."/>
        </authorList>
    </citation>
    <scope>NUCLEOTIDE SEQUENCE [LARGE SCALE GENOMIC DNA]</scope>
    <source>
        <strain evidence="5">20631-21</strain>
    </source>
</reference>
<keyword evidence="5" id="KW-0239">DNA-directed DNA polymerase</keyword>
<dbReference type="GO" id="GO:0005730">
    <property type="term" value="C:nucleolus"/>
    <property type="evidence" value="ECO:0007669"/>
    <property type="project" value="InterPro"/>
</dbReference>
<feature type="compositionally biased region" description="Basic and acidic residues" evidence="4">
    <location>
        <begin position="22"/>
        <end position="37"/>
    </location>
</feature>
<dbReference type="PANTHER" id="PTHR13213:SF2">
    <property type="entry name" value="MYB-BINDING PROTEIN 1A"/>
    <property type="match status" value="1"/>
</dbReference>
<evidence type="ECO:0000256" key="1">
    <source>
        <dbReference type="ARBA" id="ARBA00004123"/>
    </source>
</evidence>
<dbReference type="RefSeq" id="XP_024327171.1">
    <property type="nucleotide sequence ID" value="XM_024465355.1"/>
</dbReference>
<evidence type="ECO:0000256" key="4">
    <source>
        <dbReference type="SAM" id="MobiDB-lite"/>
    </source>
</evidence>
<dbReference type="OrthoDB" id="342531at2759"/>
<protein>
    <submittedName>
        <fullName evidence="5">DNA-directed DNA polymerase</fullName>
    </submittedName>
</protein>
<gene>
    <name evidence="5" type="primary">POL5</name>
    <name evidence="5" type="ORF">VC83_01681</name>
</gene>
<feature type="compositionally biased region" description="Basic and acidic residues" evidence="4">
    <location>
        <begin position="737"/>
        <end position="747"/>
    </location>
</feature>
<dbReference type="GO" id="GO:0000182">
    <property type="term" value="F:rDNA binding"/>
    <property type="evidence" value="ECO:0007669"/>
    <property type="project" value="TreeGrafter"/>
</dbReference>
<dbReference type="Pfam" id="PF04931">
    <property type="entry name" value="DNA_pol_phi"/>
    <property type="match status" value="1"/>
</dbReference>
<comment type="similarity">
    <text evidence="2">Belongs to the MYBBP1A family.</text>
</comment>
<organism evidence="5">
    <name type="scientific">Pseudogymnoascus destructans</name>
    <dbReference type="NCBI Taxonomy" id="655981"/>
    <lineage>
        <taxon>Eukaryota</taxon>
        <taxon>Fungi</taxon>
        <taxon>Dikarya</taxon>
        <taxon>Ascomycota</taxon>
        <taxon>Pezizomycotina</taxon>
        <taxon>Leotiomycetes</taxon>
        <taxon>Thelebolales</taxon>
        <taxon>Thelebolaceae</taxon>
        <taxon>Pseudogymnoascus</taxon>
    </lineage>
</organism>
<dbReference type="VEuPathDB" id="FungiDB:GMDG_07151"/>
<evidence type="ECO:0000313" key="5">
    <source>
        <dbReference type="EMBL" id="OAF61897.1"/>
    </source>
</evidence>
<dbReference type="EMBL" id="KV441388">
    <property type="protein sequence ID" value="OAF61897.1"/>
    <property type="molecule type" value="Genomic_DNA"/>
</dbReference>
<feature type="region of interest" description="Disordered" evidence="4">
    <location>
        <begin position="730"/>
        <end position="753"/>
    </location>
</feature>
<accession>A0A177AIK2</accession>
<dbReference type="SUPFAM" id="SSF48371">
    <property type="entry name" value="ARM repeat"/>
    <property type="match status" value="1"/>
</dbReference>
<keyword evidence="5" id="KW-0548">Nucleotidyltransferase</keyword>
<dbReference type="InterPro" id="IPR007015">
    <property type="entry name" value="DNA_pol_V/MYBBP1A"/>
</dbReference>
<evidence type="ECO:0000256" key="3">
    <source>
        <dbReference type="ARBA" id="ARBA00023242"/>
    </source>
</evidence>
<sequence length="1010" mass="111450">MGDKHKRQAQDAPSGAPAAKKQAKETKKDPNKKETRKSAAAAKRAAIEAEPLPILPFVDNAKGPELKREVQLYDQLSSEDAAERLAAADAVVSGLLMGEGASETTMQRHLERRLFRGLASGRKGARLGFSIVLTEVLGQIFGEKEKYPGLGFDKVLEILKLKTKPEGDLSGQEEKDHALGLLFGLQSFVRAKILFSGEEKRWEVVFDSLIYLCGKKPWLREEVGWVVVEALAQMSQSQAETTLQRLFEAGLAVSPEGVGIWIAARRQFPDMKFPPKPWGSSGNPLEHLKSLGKALKESSSPEGEGQAKQTGNWNPQLHFVWGMIVDQYVAGARSGDEEVANEFEKFWKVAVDENLFSASASRERKFWGFLLFQKMLTDASDYKELLVSVFSPNLVRCLINHMSQEDRFLHRAAEKSLRAVQQMAEAHPHTIPTVLPKLIGGNGFYNFDQVTKTKTIDKMLGWASGKDAEAVVDILLKPALKIDGCESDKDAETRRQCFGDYLLSMIRRVNVTDESVDATWVKTTGLPTLGKLSYSKKHLKCKPELSEASRTMFRGRLTSAFAHLISDPKGFSYPIELLQSVKTDAVEMEDEVEAAKDKGLATMEKLLKKTKKASEKEKVSLEALALLYALVVFQLLNGESDAASVLDELKLCYDKLIRGKDDEEGQDVSQVLVEILLSLMSRSSLLLRKVAQHVFTAFATEITAEGLALMTDVLGAAESAKGQQALFDQNDDEEHDHEEHDHDHEDGSDSDELDSDVEMISANGDDADDAAEDGEDADMAALDKALAAALDTHRLDEDAAAESESDSDMSDSEMLQLDEKLVEIFAARKKTPNKKQEAKDARATVVNLKNRILDLLEIYVRRVPEKAEAYGLILPLLRCMRETGTKQVGERAHSVLAAFKKATKGGKADGDEEAGAEEKADFDILERIGLLKEIHEEAARDASHAFAKAASTASLLVASSLYRVDKRLVKKVAGVYRDTQVQWVMGEKKVAAGLFVDWVNWCQSHAGAAK</sequence>
<dbReference type="Proteomes" id="UP000077154">
    <property type="component" value="Unassembled WGS sequence"/>
</dbReference>
<dbReference type="GeneID" id="36284769"/>
<dbReference type="GO" id="GO:0006355">
    <property type="term" value="P:regulation of DNA-templated transcription"/>
    <property type="evidence" value="ECO:0007669"/>
    <property type="project" value="InterPro"/>
</dbReference>
<name>A0A177AIK2_9PEZI</name>
<dbReference type="InterPro" id="IPR016024">
    <property type="entry name" value="ARM-type_fold"/>
</dbReference>
<evidence type="ECO:0000256" key="2">
    <source>
        <dbReference type="ARBA" id="ARBA00006809"/>
    </source>
</evidence>
<dbReference type="GO" id="GO:0003887">
    <property type="term" value="F:DNA-directed DNA polymerase activity"/>
    <property type="evidence" value="ECO:0007669"/>
    <property type="project" value="UniProtKB-KW"/>
</dbReference>
<comment type="subcellular location">
    <subcellularLocation>
        <location evidence="1">Nucleus</location>
    </subcellularLocation>
</comment>
<proteinExistence type="inferred from homology"/>